<evidence type="ECO:0000313" key="3">
    <source>
        <dbReference type="Proteomes" id="UP000694420"/>
    </source>
</evidence>
<accession>A0A8C7EA73</accession>
<evidence type="ECO:0000256" key="1">
    <source>
        <dbReference type="SAM" id="MobiDB-lite"/>
    </source>
</evidence>
<feature type="compositionally biased region" description="Basic residues" evidence="1">
    <location>
        <begin position="56"/>
        <end position="67"/>
    </location>
</feature>
<dbReference type="AlphaFoldDB" id="A0A8C7EA73"/>
<proteinExistence type="predicted"/>
<dbReference type="Ensembl" id="ENSNPET00000005365.1">
    <property type="protein sequence ID" value="ENSNPEP00000005235.1"/>
    <property type="gene ID" value="ENSNPEG00000003963.1"/>
</dbReference>
<reference evidence="2" key="1">
    <citation type="submission" date="2025-08" db="UniProtKB">
        <authorList>
            <consortium name="Ensembl"/>
        </authorList>
    </citation>
    <scope>IDENTIFICATION</scope>
</reference>
<name>A0A8C7EA73_NOTPE</name>
<organism evidence="2 3">
    <name type="scientific">Nothoprocta perdicaria</name>
    <name type="common">Chilean tinamou</name>
    <name type="synonym">Crypturus perdicarius</name>
    <dbReference type="NCBI Taxonomy" id="30464"/>
    <lineage>
        <taxon>Eukaryota</taxon>
        <taxon>Metazoa</taxon>
        <taxon>Chordata</taxon>
        <taxon>Craniata</taxon>
        <taxon>Vertebrata</taxon>
        <taxon>Euteleostomi</taxon>
        <taxon>Archelosauria</taxon>
        <taxon>Archosauria</taxon>
        <taxon>Dinosauria</taxon>
        <taxon>Saurischia</taxon>
        <taxon>Theropoda</taxon>
        <taxon>Coelurosauria</taxon>
        <taxon>Aves</taxon>
        <taxon>Palaeognathae</taxon>
        <taxon>Tinamiformes</taxon>
        <taxon>Tinamidae</taxon>
        <taxon>Nothoprocta</taxon>
    </lineage>
</organism>
<sequence>MTVQAEGEDSFIIQKRGKTDLELSNSLHPVNPFRTQGVFCPRLSSINRKQTLTTGMRRKKNGKRCKAMTKAEETTGCYE</sequence>
<evidence type="ECO:0000313" key="2">
    <source>
        <dbReference type="Ensembl" id="ENSNPEP00000005235.1"/>
    </source>
</evidence>
<dbReference type="Proteomes" id="UP000694420">
    <property type="component" value="Unplaced"/>
</dbReference>
<protein>
    <submittedName>
        <fullName evidence="2">Uncharacterized protein</fullName>
    </submittedName>
</protein>
<reference evidence="2" key="2">
    <citation type="submission" date="2025-09" db="UniProtKB">
        <authorList>
            <consortium name="Ensembl"/>
        </authorList>
    </citation>
    <scope>IDENTIFICATION</scope>
</reference>
<feature type="region of interest" description="Disordered" evidence="1">
    <location>
        <begin position="56"/>
        <end position="79"/>
    </location>
</feature>
<keyword evidence="3" id="KW-1185">Reference proteome</keyword>